<dbReference type="Pfam" id="PF03795">
    <property type="entry name" value="YCII"/>
    <property type="match status" value="1"/>
</dbReference>
<dbReference type="SUPFAM" id="SSF54909">
    <property type="entry name" value="Dimeric alpha+beta barrel"/>
    <property type="match status" value="1"/>
</dbReference>
<feature type="domain" description="YCII-related" evidence="2">
    <location>
        <begin position="38"/>
        <end position="86"/>
    </location>
</feature>
<dbReference type="AlphaFoldDB" id="A0A917EPG6"/>
<name>A0A917EPG6_9BACI</name>
<dbReference type="PANTHER" id="PTHR37828">
    <property type="entry name" value="GSR2449 PROTEIN"/>
    <property type="match status" value="1"/>
</dbReference>
<dbReference type="PANTHER" id="PTHR37828:SF1">
    <property type="entry name" value="YCII-RELATED DOMAIN-CONTAINING PROTEIN"/>
    <property type="match status" value="1"/>
</dbReference>
<sequence>MRAVIIYTKGPAWIDDKPFWEQGLHPHRLYLVDVLQDRLVSAGPFTDHTGGLVIINVETLEEAEEVTENDPAVLEEKFTYEVHPWKPLEGLFVENG</sequence>
<proteinExistence type="inferred from homology"/>
<dbReference type="Gene3D" id="3.30.70.1060">
    <property type="entry name" value="Dimeric alpha+beta barrel"/>
    <property type="match status" value="1"/>
</dbReference>
<evidence type="ECO:0000313" key="4">
    <source>
        <dbReference type="Proteomes" id="UP000605259"/>
    </source>
</evidence>
<evidence type="ECO:0000313" key="3">
    <source>
        <dbReference type="EMBL" id="GGE62412.1"/>
    </source>
</evidence>
<dbReference type="RefSeq" id="WP_188387387.1">
    <property type="nucleotide sequence ID" value="NZ_BMFK01000001.1"/>
</dbReference>
<reference evidence="3" key="1">
    <citation type="journal article" date="2014" name="Int. J. Syst. Evol. Microbiol.">
        <title>Complete genome sequence of Corynebacterium casei LMG S-19264T (=DSM 44701T), isolated from a smear-ripened cheese.</title>
        <authorList>
            <consortium name="US DOE Joint Genome Institute (JGI-PGF)"/>
            <person name="Walter F."/>
            <person name="Albersmeier A."/>
            <person name="Kalinowski J."/>
            <person name="Ruckert C."/>
        </authorList>
    </citation>
    <scope>NUCLEOTIDE SEQUENCE</scope>
    <source>
        <strain evidence="3">CGMCC 1.12698</strain>
    </source>
</reference>
<keyword evidence="4" id="KW-1185">Reference proteome</keyword>
<dbReference type="InterPro" id="IPR011008">
    <property type="entry name" value="Dimeric_a/b-barrel"/>
</dbReference>
<dbReference type="Proteomes" id="UP000605259">
    <property type="component" value="Unassembled WGS sequence"/>
</dbReference>
<comment type="similarity">
    <text evidence="1">Belongs to the YciI family.</text>
</comment>
<protein>
    <recommendedName>
        <fullName evidence="2">YCII-related domain-containing protein</fullName>
    </recommendedName>
</protein>
<evidence type="ECO:0000256" key="1">
    <source>
        <dbReference type="ARBA" id="ARBA00007689"/>
    </source>
</evidence>
<evidence type="ECO:0000259" key="2">
    <source>
        <dbReference type="Pfam" id="PF03795"/>
    </source>
</evidence>
<organism evidence="3 4">
    <name type="scientific">Priestia taiwanensis</name>
    <dbReference type="NCBI Taxonomy" id="1347902"/>
    <lineage>
        <taxon>Bacteria</taxon>
        <taxon>Bacillati</taxon>
        <taxon>Bacillota</taxon>
        <taxon>Bacilli</taxon>
        <taxon>Bacillales</taxon>
        <taxon>Bacillaceae</taxon>
        <taxon>Priestia</taxon>
    </lineage>
</organism>
<accession>A0A917EPG6</accession>
<comment type="caution">
    <text evidence="3">The sequence shown here is derived from an EMBL/GenBank/DDBJ whole genome shotgun (WGS) entry which is preliminary data.</text>
</comment>
<dbReference type="EMBL" id="BMFK01000001">
    <property type="protein sequence ID" value="GGE62412.1"/>
    <property type="molecule type" value="Genomic_DNA"/>
</dbReference>
<reference evidence="3" key="2">
    <citation type="submission" date="2020-09" db="EMBL/GenBank/DDBJ databases">
        <authorList>
            <person name="Sun Q."/>
            <person name="Zhou Y."/>
        </authorList>
    </citation>
    <scope>NUCLEOTIDE SEQUENCE</scope>
    <source>
        <strain evidence="3">CGMCC 1.12698</strain>
    </source>
</reference>
<gene>
    <name evidence="3" type="ORF">GCM10007140_10890</name>
</gene>
<dbReference type="InterPro" id="IPR005545">
    <property type="entry name" value="YCII"/>
</dbReference>